<accession>A0A6I3XIU7</accession>
<sequence length="159" mass="16685">MSRALHRPARPGLSAALLAAALCLAAPPVSAQYTEPALGRLFTAPDERMRLDRDRASAPTVAQQAQAQIQVQEQQAAAAAMTGPAAGTPAPPPAPLRLTGVVRRSDGRATVWIDDEPRETTLARYKAGGAIPVETPRGSVLVKPGQSVDPNDGTIREPR</sequence>
<evidence type="ECO:0000313" key="3">
    <source>
        <dbReference type="EMBL" id="MUI16527.1"/>
    </source>
</evidence>
<feature type="chain" id="PRO_5026349209" description="Type IV pilus biogenesis protein PilP" evidence="2">
    <location>
        <begin position="32"/>
        <end position="159"/>
    </location>
</feature>
<dbReference type="RefSeq" id="WP_155712071.1">
    <property type="nucleotide sequence ID" value="NZ_BMWU01000091.1"/>
</dbReference>
<comment type="caution">
    <text evidence="3">The sequence shown here is derived from an EMBL/GenBank/DDBJ whole genome shotgun (WGS) entry which is preliminary data.</text>
</comment>
<protein>
    <recommendedName>
        <fullName evidence="5">Type IV pilus biogenesis protein PilP</fullName>
    </recommendedName>
</protein>
<dbReference type="Proteomes" id="UP000431684">
    <property type="component" value="Unassembled WGS sequence"/>
</dbReference>
<evidence type="ECO:0000313" key="4">
    <source>
        <dbReference type="Proteomes" id="UP000431684"/>
    </source>
</evidence>
<feature type="region of interest" description="Disordered" evidence="1">
    <location>
        <begin position="123"/>
        <end position="159"/>
    </location>
</feature>
<keyword evidence="2" id="KW-0732">Signal</keyword>
<feature type="compositionally biased region" description="Low complexity" evidence="1">
    <location>
        <begin position="73"/>
        <end position="88"/>
    </location>
</feature>
<feature type="region of interest" description="Disordered" evidence="1">
    <location>
        <begin position="73"/>
        <end position="97"/>
    </location>
</feature>
<evidence type="ECO:0008006" key="5">
    <source>
        <dbReference type="Google" id="ProtNLM"/>
    </source>
</evidence>
<name>A0A6I3XIU7_9BURK</name>
<dbReference type="OrthoDB" id="9181795at2"/>
<evidence type="ECO:0000256" key="2">
    <source>
        <dbReference type="SAM" id="SignalP"/>
    </source>
</evidence>
<gene>
    <name evidence="3" type="ORF">GJV26_29310</name>
</gene>
<feature type="signal peptide" evidence="2">
    <location>
        <begin position="1"/>
        <end position="31"/>
    </location>
</feature>
<reference evidence="3 4" key="1">
    <citation type="submission" date="2019-11" db="EMBL/GenBank/DDBJ databases">
        <title>Draft Genome Sequences of Six Type Strains of the Genus Massilia.</title>
        <authorList>
            <person name="Miess H."/>
            <person name="Frediansyah A."/>
            <person name="Goeker M."/>
            <person name="Gross H."/>
        </authorList>
    </citation>
    <scope>NUCLEOTIDE SEQUENCE [LARGE SCALE GENOMIC DNA]</scope>
    <source>
        <strain evidence="3 4">DSM 17513</strain>
    </source>
</reference>
<proteinExistence type="predicted"/>
<organism evidence="3 4">
    <name type="scientific">Pseudoduganella dura</name>
    <dbReference type="NCBI Taxonomy" id="321982"/>
    <lineage>
        <taxon>Bacteria</taxon>
        <taxon>Pseudomonadati</taxon>
        <taxon>Pseudomonadota</taxon>
        <taxon>Betaproteobacteria</taxon>
        <taxon>Burkholderiales</taxon>
        <taxon>Oxalobacteraceae</taxon>
        <taxon>Telluria group</taxon>
        <taxon>Pseudoduganella</taxon>
    </lineage>
</organism>
<dbReference type="AlphaFoldDB" id="A0A6I3XIU7"/>
<evidence type="ECO:0000256" key="1">
    <source>
        <dbReference type="SAM" id="MobiDB-lite"/>
    </source>
</evidence>
<dbReference type="EMBL" id="WNWM01000002">
    <property type="protein sequence ID" value="MUI16527.1"/>
    <property type="molecule type" value="Genomic_DNA"/>
</dbReference>
<keyword evidence="4" id="KW-1185">Reference proteome</keyword>